<keyword evidence="3" id="KW-1185">Reference proteome</keyword>
<proteinExistence type="predicted"/>
<sequence length="193" mass="20488">MSYGSNMARARLDCYLQGGRPPGARRTYPGARDRTPPREDRAVHLPGRLWFAGESSVWGGGVAFYDHDAVGPTPARAYRITSGQLADVAAQEMHRSPAPDDPLEALLRSGVARRHTAGPGRYETLIAVGRLDGLPMLTFTAPHGHAGRPHAAPSAAYVAMIAAGLREAHGWSDAEVRTYLSSVVPRAGGAGRG</sequence>
<reference evidence="2 3" key="1">
    <citation type="submission" date="2020-07" db="EMBL/GenBank/DDBJ databases">
        <title>Sequencing the genomes of 1000 actinobacteria strains.</title>
        <authorList>
            <person name="Klenk H.-P."/>
        </authorList>
    </citation>
    <scope>NUCLEOTIDE SEQUENCE [LARGE SCALE GENOMIC DNA]</scope>
    <source>
        <strain evidence="2 3">DSM 44121</strain>
    </source>
</reference>
<evidence type="ECO:0000256" key="1">
    <source>
        <dbReference type="SAM" id="MobiDB-lite"/>
    </source>
</evidence>
<gene>
    <name evidence="2" type="ORF">FHX71_000201</name>
</gene>
<dbReference type="EMBL" id="JACGWV010000001">
    <property type="protein sequence ID" value="MBA8806259.1"/>
    <property type="molecule type" value="Genomic_DNA"/>
</dbReference>
<dbReference type="RefSeq" id="WP_312876876.1">
    <property type="nucleotide sequence ID" value="NZ_BAAATF010000001.1"/>
</dbReference>
<comment type="caution">
    <text evidence="2">The sequence shown here is derived from an EMBL/GenBank/DDBJ whole genome shotgun (WGS) entry which is preliminary data.</text>
</comment>
<evidence type="ECO:0000313" key="3">
    <source>
        <dbReference type="Proteomes" id="UP000540568"/>
    </source>
</evidence>
<dbReference type="Proteomes" id="UP000540568">
    <property type="component" value="Unassembled WGS sequence"/>
</dbReference>
<dbReference type="Gene3D" id="3.10.490.10">
    <property type="entry name" value="Gamma-glutamyl cyclotransferase-like"/>
    <property type="match status" value="1"/>
</dbReference>
<dbReference type="AlphaFoldDB" id="A0A7W3J4Y1"/>
<feature type="compositionally biased region" description="Basic and acidic residues" evidence="1">
    <location>
        <begin position="31"/>
        <end position="40"/>
    </location>
</feature>
<evidence type="ECO:0000313" key="2">
    <source>
        <dbReference type="EMBL" id="MBA8806259.1"/>
    </source>
</evidence>
<organism evidence="2 3">
    <name type="scientific">Promicromonospora sukumoe</name>
    <dbReference type="NCBI Taxonomy" id="88382"/>
    <lineage>
        <taxon>Bacteria</taxon>
        <taxon>Bacillati</taxon>
        <taxon>Actinomycetota</taxon>
        <taxon>Actinomycetes</taxon>
        <taxon>Micrococcales</taxon>
        <taxon>Promicromonosporaceae</taxon>
        <taxon>Promicromonospora</taxon>
    </lineage>
</organism>
<evidence type="ECO:0008006" key="4">
    <source>
        <dbReference type="Google" id="ProtNLM"/>
    </source>
</evidence>
<accession>A0A7W3J4Y1</accession>
<name>A0A7W3J4Y1_9MICO</name>
<protein>
    <recommendedName>
        <fullName evidence="4">Histone deacetylase</fullName>
    </recommendedName>
</protein>
<feature type="region of interest" description="Disordered" evidence="1">
    <location>
        <begin position="16"/>
        <end position="40"/>
    </location>
</feature>